<dbReference type="Gene3D" id="3.30.2310.20">
    <property type="entry name" value="RelE-like"/>
    <property type="match status" value="1"/>
</dbReference>
<protein>
    <submittedName>
        <fullName evidence="2">Plasmid stabilization protein ParE</fullName>
    </submittedName>
</protein>
<organism evidence="2">
    <name type="scientific">metagenome</name>
    <dbReference type="NCBI Taxonomy" id="256318"/>
    <lineage>
        <taxon>unclassified sequences</taxon>
        <taxon>metagenomes</taxon>
    </lineage>
</organism>
<evidence type="ECO:0000313" key="2">
    <source>
        <dbReference type="EMBL" id="SUS08138.1"/>
    </source>
</evidence>
<dbReference type="InterPro" id="IPR035093">
    <property type="entry name" value="RelE/ParE_toxin_dom_sf"/>
</dbReference>
<reference evidence="2" key="1">
    <citation type="submission" date="2018-07" db="EMBL/GenBank/DDBJ databases">
        <authorList>
            <person name="Quirk P.G."/>
            <person name="Krulwich T.A."/>
        </authorList>
    </citation>
    <scope>NUCLEOTIDE SEQUENCE</scope>
</reference>
<keyword evidence="1" id="KW-1277">Toxin-antitoxin system</keyword>
<gene>
    <name evidence="2" type="ORF">DF3PB_590010</name>
</gene>
<evidence type="ECO:0000256" key="1">
    <source>
        <dbReference type="ARBA" id="ARBA00022649"/>
    </source>
</evidence>
<proteinExistence type="predicted"/>
<name>A0A380TIZ9_9ZZZZ</name>
<dbReference type="AlphaFoldDB" id="A0A380TIZ9"/>
<accession>A0A380TIZ9</accession>
<dbReference type="InterPro" id="IPR007712">
    <property type="entry name" value="RelE/ParE_toxin"/>
</dbReference>
<sequence>MAEKSPWPVRLTAAAEADFRGIVRWTFERFGEAQARAYADTLVGAITALAQGPAIRGAKARDDIDNGLFTLHVARGGRRGRHFLMFRIGHDGDRDVIEVLRILHDAMDVPRHAPKKPRTEGEH</sequence>
<dbReference type="EMBL" id="UIDG01000545">
    <property type="protein sequence ID" value="SUS08138.1"/>
    <property type="molecule type" value="Genomic_DNA"/>
</dbReference>
<dbReference type="Pfam" id="PF05016">
    <property type="entry name" value="ParE_toxin"/>
    <property type="match status" value="1"/>
</dbReference>